<dbReference type="AlphaFoldDB" id="Q6IHU1"/>
<proteinExistence type="predicted"/>
<protein>
    <submittedName>
        <fullName evidence="1">HDC00957</fullName>
    </submittedName>
</protein>
<gene>
    <name evidence="1" type="ORF">HDC00957</name>
</gene>
<reference evidence="1" key="1">
    <citation type="journal article" date="2003" name="Genome Biol.">
        <title>An integrated gene annotation and transcriptional profiling approach towards the full gene content of the Drosophila genome.</title>
        <authorList>
            <person name="Hild M."/>
            <person name="Beckmann B."/>
            <person name="Haas S.A."/>
            <person name="Koch B."/>
            <person name="Solovyev V."/>
            <person name="Busold C."/>
            <person name="Fellenberg K."/>
            <person name="Boutros M."/>
            <person name="Vingron M."/>
            <person name="Sauer F."/>
            <person name="Hoheisel J.D."/>
            <person name="Paro R."/>
        </authorList>
    </citation>
    <scope>NUCLEOTIDE SEQUENCE</scope>
</reference>
<name>Q6IHU1_DROME</name>
<dbReference type="EMBL" id="BK003325">
    <property type="protein sequence ID" value="DAA03524.1"/>
    <property type="molecule type" value="Genomic_DNA"/>
</dbReference>
<accession>Q6IHU1</accession>
<evidence type="ECO:0000313" key="1">
    <source>
        <dbReference type="EMBL" id="DAA03524.1"/>
    </source>
</evidence>
<organism evidence="1">
    <name type="scientific">Drosophila melanogaster</name>
    <name type="common">Fruit fly</name>
    <dbReference type="NCBI Taxonomy" id="7227"/>
    <lineage>
        <taxon>Eukaryota</taxon>
        <taxon>Metazoa</taxon>
        <taxon>Ecdysozoa</taxon>
        <taxon>Arthropoda</taxon>
        <taxon>Hexapoda</taxon>
        <taxon>Insecta</taxon>
        <taxon>Pterygota</taxon>
        <taxon>Neoptera</taxon>
        <taxon>Endopterygota</taxon>
        <taxon>Diptera</taxon>
        <taxon>Brachycera</taxon>
        <taxon>Muscomorpha</taxon>
        <taxon>Ephydroidea</taxon>
        <taxon>Drosophilidae</taxon>
        <taxon>Drosophila</taxon>
        <taxon>Sophophora</taxon>
    </lineage>
</organism>
<sequence>MDSSNNQRCPAIEWRLEIAMFVPRISNSSAAAGPWLLHALTSWLTSWLTDCRTACIRPGCPAAWVSASTSG</sequence>